<gene>
    <name evidence="1" type="ORF">OXX778_LOCUS22831</name>
</gene>
<protein>
    <submittedName>
        <fullName evidence="1">Uncharacterized protein</fullName>
    </submittedName>
</protein>
<dbReference type="EMBL" id="CAJNOC010010387">
    <property type="protein sequence ID" value="CAF1139400.1"/>
    <property type="molecule type" value="Genomic_DNA"/>
</dbReference>
<reference evidence="1" key="1">
    <citation type="submission" date="2021-02" db="EMBL/GenBank/DDBJ databases">
        <authorList>
            <person name="Nowell W R."/>
        </authorList>
    </citation>
    <scope>NUCLEOTIDE SEQUENCE</scope>
    <source>
        <strain evidence="1">Ploen Becks lab</strain>
    </source>
</reference>
<dbReference type="Proteomes" id="UP000663879">
    <property type="component" value="Unassembled WGS sequence"/>
</dbReference>
<name>A0A814S1Z9_9BILA</name>
<feature type="non-terminal residue" evidence="1">
    <location>
        <position position="269"/>
    </location>
</feature>
<keyword evidence="2" id="KW-1185">Reference proteome</keyword>
<evidence type="ECO:0000313" key="2">
    <source>
        <dbReference type="Proteomes" id="UP000663879"/>
    </source>
</evidence>
<evidence type="ECO:0000313" key="1">
    <source>
        <dbReference type="EMBL" id="CAF1139400.1"/>
    </source>
</evidence>
<sequence>SLQYDSWWYGAQKGFRQGCFEWNGNKPSDRFPQTLEYVYKKTGLPITAHNKFWDIKTVYAKEYGGSYNFVIDSFTGKSLPDDQKFWDDLFLNGTKWGLKTYEQDWMNHQNLDLTPLMTDISLGRRWLNQMGNAAAKFNLTLQYCMSLSRHVLQSLENDAVTQIRVTNDYATNWDYGGEQWRLGVSSILSSAVGLMPFKDVYWTTPDQPDNPYGPRVINPNTELDSVVSILTAGPVGPGDRMGEYMNRTLIMRSCNNEGLLLKPSKPVTA</sequence>
<feature type="non-terminal residue" evidence="1">
    <location>
        <position position="1"/>
    </location>
</feature>
<dbReference type="OrthoDB" id="41905at2759"/>
<dbReference type="AlphaFoldDB" id="A0A814S1Z9"/>
<comment type="caution">
    <text evidence="1">The sequence shown here is derived from an EMBL/GenBank/DDBJ whole genome shotgun (WGS) entry which is preliminary data.</text>
</comment>
<proteinExistence type="predicted"/>
<accession>A0A814S1Z9</accession>
<organism evidence="1 2">
    <name type="scientific">Brachionus calyciflorus</name>
    <dbReference type="NCBI Taxonomy" id="104777"/>
    <lineage>
        <taxon>Eukaryota</taxon>
        <taxon>Metazoa</taxon>
        <taxon>Spiralia</taxon>
        <taxon>Gnathifera</taxon>
        <taxon>Rotifera</taxon>
        <taxon>Eurotatoria</taxon>
        <taxon>Monogononta</taxon>
        <taxon>Pseudotrocha</taxon>
        <taxon>Ploima</taxon>
        <taxon>Brachionidae</taxon>
        <taxon>Brachionus</taxon>
    </lineage>
</organism>